<protein>
    <submittedName>
        <fullName evidence="2">Uncharacterized protein</fullName>
    </submittedName>
</protein>
<name>I1YEM4_METFJ</name>
<evidence type="ECO:0000256" key="1">
    <source>
        <dbReference type="SAM" id="Phobius"/>
    </source>
</evidence>
<evidence type="ECO:0000313" key="3">
    <source>
        <dbReference type="Proteomes" id="UP000009145"/>
    </source>
</evidence>
<gene>
    <name evidence="2" type="ordered locus">Q7C_186</name>
</gene>
<dbReference type="STRING" id="754477.Q7C_186"/>
<organism evidence="2 3">
    <name type="scientific">Methylophaga frappieri (strain ATCC BAA-2434 / DSM 25690 / JAM7)</name>
    <dbReference type="NCBI Taxonomy" id="754477"/>
    <lineage>
        <taxon>Bacteria</taxon>
        <taxon>Pseudomonadati</taxon>
        <taxon>Pseudomonadota</taxon>
        <taxon>Gammaproteobacteria</taxon>
        <taxon>Thiotrichales</taxon>
        <taxon>Piscirickettsiaceae</taxon>
        <taxon>Methylophaga</taxon>
    </lineage>
</organism>
<accession>I1YEM4</accession>
<reference evidence="2 3" key="1">
    <citation type="journal article" date="2012" name="J. Bacteriol.">
        <title>Complete genome sequences of Methylophaga sp. strain JAM1 and Methylophaga sp. strain JAM7.</title>
        <authorList>
            <person name="Villeneuve C."/>
            <person name="Martineau C."/>
            <person name="Mauffrey F."/>
            <person name="Villemur R."/>
        </authorList>
    </citation>
    <scope>NUCLEOTIDE SEQUENCE [LARGE SCALE GENOMIC DNA]</scope>
    <source>
        <strain evidence="2 3">JAM7</strain>
    </source>
</reference>
<dbReference type="KEGG" id="mec:Q7C_186"/>
<proteinExistence type="predicted"/>
<dbReference type="EMBL" id="CP003380">
    <property type="protein sequence ID" value="AFJ01367.1"/>
    <property type="molecule type" value="Genomic_DNA"/>
</dbReference>
<feature type="transmembrane region" description="Helical" evidence="1">
    <location>
        <begin position="17"/>
        <end position="37"/>
    </location>
</feature>
<feature type="transmembrane region" description="Helical" evidence="1">
    <location>
        <begin position="75"/>
        <end position="92"/>
    </location>
</feature>
<keyword evidence="1" id="KW-0812">Transmembrane</keyword>
<dbReference type="Proteomes" id="UP000009145">
    <property type="component" value="Chromosome"/>
</dbReference>
<keyword evidence="3" id="KW-1185">Reference proteome</keyword>
<evidence type="ECO:0000313" key="2">
    <source>
        <dbReference type="EMBL" id="AFJ01367.1"/>
    </source>
</evidence>
<dbReference type="HOGENOM" id="CLU_171676_0_0_6"/>
<dbReference type="RefSeq" id="WP_014702817.1">
    <property type="nucleotide sequence ID" value="NC_017856.1"/>
</dbReference>
<keyword evidence="1" id="KW-0472">Membrane</keyword>
<keyword evidence="1" id="KW-1133">Transmembrane helix</keyword>
<dbReference type="OrthoDB" id="8911335at2"/>
<dbReference type="PATRIC" id="fig|754477.3.peg.186"/>
<feature type="transmembrane region" description="Helical" evidence="1">
    <location>
        <begin position="49"/>
        <end position="69"/>
    </location>
</feature>
<sequence precursor="true">MKAKTEPMRNDWLSKTLAGLILGFFIALATTGLIYLLPLKIRISAEAQLIMWLLPPIWLTILSTCFLFRSGLRAWLWLTGANIILFAIYFLFK</sequence>
<dbReference type="AlphaFoldDB" id="I1YEM4"/>